<name>A0A4R6QNJ7_9BURK</name>
<sequence>MSLNQRTRRPVGRQLATPPRGAGTPGPASGLALPHERDELNHATTTVKPDPAMVQAKRDLDAGMVDTDMRATPGLDSERRNSLVPGPGGKPPSRLT</sequence>
<proteinExistence type="predicted"/>
<organism evidence="2 3">
    <name type="scientific">Roseateles toxinivorans</name>
    <dbReference type="NCBI Taxonomy" id="270368"/>
    <lineage>
        <taxon>Bacteria</taxon>
        <taxon>Pseudomonadati</taxon>
        <taxon>Pseudomonadota</taxon>
        <taxon>Betaproteobacteria</taxon>
        <taxon>Burkholderiales</taxon>
        <taxon>Sphaerotilaceae</taxon>
        <taxon>Roseateles</taxon>
    </lineage>
</organism>
<accession>A0A4R6QNJ7</accession>
<feature type="compositionally biased region" description="Low complexity" evidence="1">
    <location>
        <begin position="16"/>
        <end position="30"/>
    </location>
</feature>
<feature type="compositionally biased region" description="Basic residues" evidence="1">
    <location>
        <begin position="1"/>
        <end position="11"/>
    </location>
</feature>
<dbReference type="AlphaFoldDB" id="A0A4R6QNJ7"/>
<dbReference type="InParanoid" id="A0A4R6QNJ7"/>
<protein>
    <submittedName>
        <fullName evidence="2">Uncharacterized protein</fullName>
    </submittedName>
</protein>
<evidence type="ECO:0000313" key="2">
    <source>
        <dbReference type="EMBL" id="TDP71766.1"/>
    </source>
</evidence>
<comment type="caution">
    <text evidence="2">The sequence shown here is derived from an EMBL/GenBank/DDBJ whole genome shotgun (WGS) entry which is preliminary data.</text>
</comment>
<evidence type="ECO:0000313" key="3">
    <source>
        <dbReference type="Proteomes" id="UP000295361"/>
    </source>
</evidence>
<gene>
    <name evidence="2" type="ORF">DES47_103750</name>
</gene>
<dbReference type="Proteomes" id="UP000295361">
    <property type="component" value="Unassembled WGS sequence"/>
</dbReference>
<feature type="region of interest" description="Disordered" evidence="1">
    <location>
        <begin position="1"/>
        <end position="96"/>
    </location>
</feature>
<evidence type="ECO:0000256" key="1">
    <source>
        <dbReference type="SAM" id="MobiDB-lite"/>
    </source>
</evidence>
<dbReference type="EMBL" id="SNXS01000003">
    <property type="protein sequence ID" value="TDP71766.1"/>
    <property type="molecule type" value="Genomic_DNA"/>
</dbReference>
<keyword evidence="3" id="KW-1185">Reference proteome</keyword>
<reference evidence="2 3" key="1">
    <citation type="submission" date="2019-03" db="EMBL/GenBank/DDBJ databases">
        <title>Genomic Encyclopedia of Type Strains, Phase IV (KMG-IV): sequencing the most valuable type-strain genomes for metagenomic binning, comparative biology and taxonomic classification.</title>
        <authorList>
            <person name="Goeker M."/>
        </authorList>
    </citation>
    <scope>NUCLEOTIDE SEQUENCE [LARGE SCALE GENOMIC DNA]</scope>
    <source>
        <strain evidence="2 3">DSM 16998</strain>
    </source>
</reference>